<dbReference type="AlphaFoldDB" id="A0A7T3FZV9"/>
<feature type="region of interest" description="Disordered" evidence="1">
    <location>
        <begin position="17"/>
        <end position="53"/>
    </location>
</feature>
<evidence type="ECO:0000313" key="3">
    <source>
        <dbReference type="Proteomes" id="UP000595001"/>
    </source>
</evidence>
<evidence type="ECO:0000256" key="1">
    <source>
        <dbReference type="SAM" id="MobiDB-lite"/>
    </source>
</evidence>
<evidence type="ECO:0000313" key="2">
    <source>
        <dbReference type="EMBL" id="QPV63686.1"/>
    </source>
</evidence>
<dbReference type="EMBL" id="CP065856">
    <property type="protein sequence ID" value="QPV63686.1"/>
    <property type="molecule type" value="Genomic_DNA"/>
</dbReference>
<gene>
    <name evidence="2" type="ORF">I7X12_03380</name>
</gene>
<keyword evidence="3" id="KW-1185">Reference proteome</keyword>
<reference evidence="2 3" key="1">
    <citation type="submission" date="2020-12" db="EMBL/GenBank/DDBJ databases">
        <title>Halosimplex halophilum sp. nov. and Halosimplex salinum sp. nov., two new members of the genus Halosimplex.</title>
        <authorList>
            <person name="Cui H.L."/>
        </authorList>
    </citation>
    <scope>NUCLEOTIDE SEQUENCE [LARGE SCALE GENOMIC DNA]</scope>
    <source>
        <strain evidence="2 3">YGH94</strain>
    </source>
</reference>
<dbReference type="KEGG" id="hlt:I7X12_03380"/>
<proteinExistence type="predicted"/>
<name>A0A7T3FZV9_9EURY</name>
<feature type="compositionally biased region" description="Basic and acidic residues" evidence="1">
    <location>
        <begin position="17"/>
        <end position="37"/>
    </location>
</feature>
<protein>
    <submittedName>
        <fullName evidence="2">Uncharacterized protein</fullName>
    </submittedName>
</protein>
<sequence length="53" mass="5926">MGTLSKLKKLLGLAEKHDDRVAKEVSERTDRVDESQVKDAVNTAASKARERDE</sequence>
<organism evidence="2 3">
    <name type="scientific">Halosimplex litoreum</name>
    <dbReference type="NCBI Taxonomy" id="1198301"/>
    <lineage>
        <taxon>Archaea</taxon>
        <taxon>Methanobacteriati</taxon>
        <taxon>Methanobacteriota</taxon>
        <taxon>Stenosarchaea group</taxon>
        <taxon>Halobacteria</taxon>
        <taxon>Halobacteriales</taxon>
        <taxon>Haloarculaceae</taxon>
        <taxon>Halosimplex</taxon>
    </lineage>
</organism>
<dbReference type="GeneID" id="60587503"/>
<accession>A0A7T3FZV9</accession>
<dbReference type="OrthoDB" id="380760at2157"/>
<dbReference type="RefSeq" id="WP_198062471.1">
    <property type="nucleotide sequence ID" value="NZ_CP065856.1"/>
</dbReference>
<dbReference type="Proteomes" id="UP000595001">
    <property type="component" value="Chromosome"/>
</dbReference>